<dbReference type="OrthoDB" id="10264738at2759"/>
<dbReference type="Pfam" id="PF00481">
    <property type="entry name" value="PP2C"/>
    <property type="match status" value="1"/>
</dbReference>
<reference evidence="8 10" key="1">
    <citation type="submission" date="2015-02" db="EMBL/GenBank/DDBJ databases">
        <authorList>
            <person name="Chooi Y.-H."/>
        </authorList>
    </citation>
    <scope>NUCLEOTIDE SEQUENCE [LARGE SCALE GENOMIC DNA]</scope>
    <source>
        <strain evidence="8">E3</strain>
    </source>
</reference>
<dbReference type="GO" id="GO:0016020">
    <property type="term" value="C:membrane"/>
    <property type="evidence" value="ECO:0007669"/>
    <property type="project" value="UniProtKB-SubCell"/>
</dbReference>
<reference evidence="9 11" key="2">
    <citation type="submission" date="2018-03" db="EMBL/GenBank/DDBJ databases">
        <authorList>
            <person name="Fogelqvist J."/>
        </authorList>
    </citation>
    <scope>NUCLEOTIDE SEQUENCE [LARGE SCALE GENOMIC DNA]</scope>
</reference>
<evidence type="ECO:0000256" key="1">
    <source>
        <dbReference type="ARBA" id="ARBA00004170"/>
    </source>
</evidence>
<geneLocation type="mitochondrion" evidence="9"/>
<dbReference type="SMART" id="SM00332">
    <property type="entry name" value="PP2Cc"/>
    <property type="match status" value="1"/>
</dbReference>
<evidence type="ECO:0000256" key="6">
    <source>
        <dbReference type="SAM" id="MobiDB-lite"/>
    </source>
</evidence>
<evidence type="ECO:0000313" key="8">
    <source>
        <dbReference type="EMBL" id="CEO97949.1"/>
    </source>
</evidence>
<dbReference type="InterPro" id="IPR001932">
    <property type="entry name" value="PPM-type_phosphatase-like_dom"/>
</dbReference>
<evidence type="ECO:0000313" key="9">
    <source>
        <dbReference type="EMBL" id="SPQ98163.1"/>
    </source>
</evidence>
<dbReference type="EMBL" id="CDSF01000081">
    <property type="protein sequence ID" value="CEO97949.1"/>
    <property type="molecule type" value="Genomic_DNA"/>
</dbReference>
<sequence length="497" mass="53797">MDASDHDVVAPPESAPDVPSPKSLSDDVFVGKESPVASSKDKCDEPVDEKKGAAIEIAADGAQALNEIETGAGDSDNQKEPSSNPDSLSPDRVSNQFVARHDANIGEKVDITPQRAALYKDTGEEEIHEPPELVSDTVQREPDIVRQTRQASVGQSSHDPRKSLSVVVVELSATRAVQTPLSMSKFSLQSGYYGMQGRRPTMEDFHAQIQHPEFNNLVPAVDLDGRQRHFFAIYDGHGGPWCAEYCSRTLHQNLIRNPLFKDDSKKALHDAVVETDDTFCALIRDKGLSESSGTTAIVAYIVDDLLLVANVGDSRAVMCRAGTAVSLSQDHKPNRKDERARILEMGGFVGRTLSQARAEAGPGGVIWSNMCNCACLQAAGPGIPPYRVYPGGLAISRSIGDLEMKATRLVVNTPEIAEVPLTDADEFIILACDGVWDVLSNDEAVKHVRAFRKRMGEHPMEAAKHLATLAFSEGSTDNISVLVIFLGKHDAPMNPTP</sequence>
<comment type="subcellular location">
    <subcellularLocation>
        <location evidence="1">Membrane</location>
        <topology evidence="1">Peripheral membrane protein</topology>
    </subcellularLocation>
</comment>
<dbReference type="OMA" id="APEENDW"/>
<evidence type="ECO:0000313" key="11">
    <source>
        <dbReference type="Proteomes" id="UP000290189"/>
    </source>
</evidence>
<comment type="similarity">
    <text evidence="5">Belongs to the PP2C family.</text>
</comment>
<evidence type="ECO:0000259" key="7">
    <source>
        <dbReference type="PROSITE" id="PS51746"/>
    </source>
</evidence>
<feature type="domain" description="PPM-type phosphatase" evidence="7">
    <location>
        <begin position="189"/>
        <end position="486"/>
    </location>
</feature>
<keyword evidence="10" id="KW-1185">Reference proteome</keyword>
<keyword evidence="3 5" id="KW-0378">Hydrolase</keyword>
<dbReference type="AlphaFoldDB" id="A0A0G4IS01"/>
<keyword evidence="9" id="KW-0496">Mitochondrion</keyword>
<dbReference type="InterPro" id="IPR015655">
    <property type="entry name" value="PP2C"/>
</dbReference>
<keyword evidence="4 5" id="KW-0904">Protein phosphatase</keyword>
<evidence type="ECO:0000256" key="2">
    <source>
        <dbReference type="ARBA" id="ARBA00022723"/>
    </source>
</evidence>
<dbReference type="Gene3D" id="3.60.40.10">
    <property type="entry name" value="PPM-type phosphatase domain"/>
    <property type="match status" value="1"/>
</dbReference>
<evidence type="ECO:0000313" key="10">
    <source>
        <dbReference type="Proteomes" id="UP000039324"/>
    </source>
</evidence>
<dbReference type="PANTHER" id="PTHR47992">
    <property type="entry name" value="PROTEIN PHOSPHATASE"/>
    <property type="match status" value="1"/>
</dbReference>
<dbReference type="SUPFAM" id="SSF81606">
    <property type="entry name" value="PP2C-like"/>
    <property type="match status" value="1"/>
</dbReference>
<feature type="region of interest" description="Disordered" evidence="6">
    <location>
        <begin position="1"/>
        <end position="92"/>
    </location>
</feature>
<dbReference type="PROSITE" id="PS51746">
    <property type="entry name" value="PPM_2"/>
    <property type="match status" value="1"/>
</dbReference>
<protein>
    <recommendedName>
        <fullName evidence="7">PPM-type phosphatase domain-containing protein</fullName>
    </recommendedName>
</protein>
<evidence type="ECO:0000256" key="4">
    <source>
        <dbReference type="ARBA" id="ARBA00022912"/>
    </source>
</evidence>
<name>A0A0G4IS01_PLABS</name>
<dbReference type="PROSITE" id="PS01032">
    <property type="entry name" value="PPM_1"/>
    <property type="match status" value="1"/>
</dbReference>
<accession>A0A0G4IS01</accession>
<organism evidence="8 10">
    <name type="scientific">Plasmodiophora brassicae</name>
    <name type="common">Clubroot disease agent</name>
    <dbReference type="NCBI Taxonomy" id="37360"/>
    <lineage>
        <taxon>Eukaryota</taxon>
        <taxon>Sar</taxon>
        <taxon>Rhizaria</taxon>
        <taxon>Endomyxa</taxon>
        <taxon>Phytomyxea</taxon>
        <taxon>Plasmodiophorida</taxon>
        <taxon>Plasmodiophoridae</taxon>
        <taxon>Plasmodiophora</taxon>
    </lineage>
</organism>
<proteinExistence type="inferred from homology"/>
<dbReference type="EMBL" id="OVEO01000009">
    <property type="protein sequence ID" value="SPQ98163.1"/>
    <property type="molecule type" value="Genomic_DNA"/>
</dbReference>
<evidence type="ECO:0000256" key="5">
    <source>
        <dbReference type="RuleBase" id="RU003465"/>
    </source>
</evidence>
<evidence type="ECO:0000256" key="3">
    <source>
        <dbReference type="ARBA" id="ARBA00022801"/>
    </source>
</evidence>
<dbReference type="InterPro" id="IPR000222">
    <property type="entry name" value="PP2C_BS"/>
</dbReference>
<dbReference type="GO" id="GO:0046872">
    <property type="term" value="F:metal ion binding"/>
    <property type="evidence" value="ECO:0007669"/>
    <property type="project" value="UniProtKB-KW"/>
</dbReference>
<dbReference type="STRING" id="37360.A0A0G4IS01"/>
<dbReference type="CDD" id="cd00143">
    <property type="entry name" value="PP2Cc"/>
    <property type="match status" value="1"/>
</dbReference>
<dbReference type="Proteomes" id="UP000039324">
    <property type="component" value="Unassembled WGS sequence"/>
</dbReference>
<feature type="compositionally biased region" description="Polar residues" evidence="6">
    <location>
        <begin position="80"/>
        <end position="92"/>
    </location>
</feature>
<gene>
    <name evidence="8" type="ORF">PBRA_006063</name>
    <name evidence="9" type="ORF">PLBR_LOCUS5378</name>
</gene>
<keyword evidence="2" id="KW-0479">Metal-binding</keyword>
<feature type="compositionally biased region" description="Basic and acidic residues" evidence="6">
    <location>
        <begin position="39"/>
        <end position="53"/>
    </location>
</feature>
<dbReference type="InterPro" id="IPR036457">
    <property type="entry name" value="PPM-type-like_dom_sf"/>
</dbReference>
<dbReference type="Proteomes" id="UP000290189">
    <property type="component" value="Unassembled WGS sequence"/>
</dbReference>
<dbReference type="GO" id="GO:0004722">
    <property type="term" value="F:protein serine/threonine phosphatase activity"/>
    <property type="evidence" value="ECO:0007669"/>
    <property type="project" value="InterPro"/>
</dbReference>